<reference evidence="12" key="1">
    <citation type="submission" date="2020-11" db="EMBL/GenBank/DDBJ databases">
        <title>Nocardia NEAU-351.nov., a novel actinomycete isolated from the cow dung.</title>
        <authorList>
            <person name="Zhang X."/>
        </authorList>
    </citation>
    <scope>NUCLEOTIDE SEQUENCE</scope>
    <source>
        <strain evidence="12">NEAU-351</strain>
    </source>
</reference>
<evidence type="ECO:0000256" key="9">
    <source>
        <dbReference type="RuleBase" id="RU365045"/>
    </source>
</evidence>
<comment type="caution">
    <text evidence="12">The sequence shown here is derived from an EMBL/GenBank/DDBJ whole genome shotgun (WGS) entry which is preliminary data.</text>
</comment>
<dbReference type="RefSeq" id="WP_196152714.1">
    <property type="nucleotide sequence ID" value="NZ_JADMLG010000015.1"/>
</dbReference>
<keyword evidence="13" id="KW-1185">Reference proteome</keyword>
<dbReference type="GO" id="GO:0033816">
    <property type="term" value="F:diaminobutyrate acetyltransferase activity"/>
    <property type="evidence" value="ECO:0007669"/>
    <property type="project" value="UniProtKB-EC"/>
</dbReference>
<dbReference type="SUPFAM" id="SSF55729">
    <property type="entry name" value="Acyl-CoA N-acyltransferases (Nat)"/>
    <property type="match status" value="1"/>
</dbReference>
<evidence type="ECO:0000256" key="5">
    <source>
        <dbReference type="ARBA" id="ARBA00017935"/>
    </source>
</evidence>
<dbReference type="AlphaFoldDB" id="A0A931IEU8"/>
<organism evidence="12 13">
    <name type="scientific">Nocardia bovistercoris</name>
    <dbReference type="NCBI Taxonomy" id="2785916"/>
    <lineage>
        <taxon>Bacteria</taxon>
        <taxon>Bacillati</taxon>
        <taxon>Actinomycetota</taxon>
        <taxon>Actinomycetes</taxon>
        <taxon>Mycobacteriales</taxon>
        <taxon>Nocardiaceae</taxon>
        <taxon>Nocardia</taxon>
    </lineage>
</organism>
<dbReference type="Gene3D" id="3.40.630.30">
    <property type="match status" value="1"/>
</dbReference>
<comment type="catalytic activity">
    <reaction evidence="8 9">
        <text>L-2,4-diaminobutanoate + acetyl-CoA = (2S)-4-acetamido-2-aminobutanoate + CoA + H(+)</text>
        <dbReference type="Rhea" id="RHEA:16901"/>
        <dbReference type="ChEBI" id="CHEBI:15378"/>
        <dbReference type="ChEBI" id="CHEBI:57287"/>
        <dbReference type="ChEBI" id="CHEBI:57288"/>
        <dbReference type="ChEBI" id="CHEBI:58761"/>
        <dbReference type="ChEBI" id="CHEBI:58929"/>
        <dbReference type="EC" id="2.3.1.178"/>
    </reaction>
</comment>
<dbReference type="PROSITE" id="PS51186">
    <property type="entry name" value="GNAT"/>
    <property type="match status" value="1"/>
</dbReference>
<sequence>MSAPTVSTEKVDSARRESGRNVATALRSPRVGDGARIWRIAKDSRVLDVNSSYAYVLWCRDFAATSLVAEVEGRVVGFVIGYLRPDRPDTVFVWQVAVDRGQRGRGTGAALISGLMDAVAADGATTLETTIAPDNPASIGMFDAVARRRGAEMTRRPLFGPGAFPDDHAAEDLYRIAPKVQEELR</sequence>
<evidence type="ECO:0000313" key="13">
    <source>
        <dbReference type="Proteomes" id="UP000655751"/>
    </source>
</evidence>
<dbReference type="GO" id="GO:0019491">
    <property type="term" value="P:ectoine biosynthetic process"/>
    <property type="evidence" value="ECO:0007669"/>
    <property type="project" value="InterPro"/>
</dbReference>
<feature type="compositionally biased region" description="Basic and acidic residues" evidence="10">
    <location>
        <begin position="9"/>
        <end position="19"/>
    </location>
</feature>
<dbReference type="InterPro" id="IPR012772">
    <property type="entry name" value="Ectoine_EctA"/>
</dbReference>
<comment type="function">
    <text evidence="1 9">Catalyzes the acetylation of L-2,4-diaminobutyrate (DABA) to gamma-N-acetyl-alpha,gamma-diaminobutyric acid (ADABA) with acetyl coenzyme A.</text>
</comment>
<dbReference type="InterPro" id="IPR016181">
    <property type="entry name" value="Acyl_CoA_acyltransferase"/>
</dbReference>
<keyword evidence="7 9" id="KW-0012">Acyltransferase</keyword>
<evidence type="ECO:0000256" key="7">
    <source>
        <dbReference type="ARBA" id="ARBA00023315"/>
    </source>
</evidence>
<evidence type="ECO:0000256" key="10">
    <source>
        <dbReference type="SAM" id="MobiDB-lite"/>
    </source>
</evidence>
<comment type="similarity">
    <text evidence="3 9">Belongs to the acetyltransferase family. EctA subfamily.</text>
</comment>
<protein>
    <recommendedName>
        <fullName evidence="5 9">L-2,4-diaminobutyric acid acetyltransferase</fullName>
        <shortName evidence="9">DABA acetyltransferase</shortName>
        <ecNumber evidence="4 9">2.3.1.178</ecNumber>
    </recommendedName>
</protein>
<feature type="region of interest" description="Disordered" evidence="10">
    <location>
        <begin position="1"/>
        <end position="20"/>
    </location>
</feature>
<evidence type="ECO:0000313" key="12">
    <source>
        <dbReference type="EMBL" id="MBH0780402.1"/>
    </source>
</evidence>
<evidence type="ECO:0000259" key="11">
    <source>
        <dbReference type="PROSITE" id="PS51186"/>
    </source>
</evidence>
<dbReference type="PANTHER" id="PTHR43072:SF60">
    <property type="entry name" value="L-2,4-DIAMINOBUTYRIC ACID ACETYLTRANSFERASE"/>
    <property type="match status" value="1"/>
</dbReference>
<feature type="domain" description="N-acetyltransferase" evidence="11">
    <location>
        <begin position="24"/>
        <end position="171"/>
    </location>
</feature>
<evidence type="ECO:0000256" key="2">
    <source>
        <dbReference type="ARBA" id="ARBA00004978"/>
    </source>
</evidence>
<dbReference type="Pfam" id="PF00583">
    <property type="entry name" value="Acetyltransf_1"/>
    <property type="match status" value="1"/>
</dbReference>
<name>A0A931IEU8_9NOCA</name>
<dbReference type="PANTHER" id="PTHR43072">
    <property type="entry name" value="N-ACETYLTRANSFERASE"/>
    <property type="match status" value="1"/>
</dbReference>
<dbReference type="CDD" id="cd04301">
    <property type="entry name" value="NAT_SF"/>
    <property type="match status" value="1"/>
</dbReference>
<accession>A0A931IEU8</accession>
<dbReference type="Proteomes" id="UP000655751">
    <property type="component" value="Unassembled WGS sequence"/>
</dbReference>
<evidence type="ECO:0000256" key="3">
    <source>
        <dbReference type="ARBA" id="ARBA00010712"/>
    </source>
</evidence>
<comment type="pathway">
    <text evidence="2 9">Amine and polyamine biosynthesis; ectoine biosynthesis; L-ectoine from L-aspartate 4-semialdehyde: step 2/3.</text>
</comment>
<dbReference type="NCBIfam" id="TIGR02406">
    <property type="entry name" value="ectoine_EctA"/>
    <property type="match status" value="1"/>
</dbReference>
<dbReference type="EC" id="2.3.1.178" evidence="4 9"/>
<gene>
    <name evidence="9 12" type="primary">ectA</name>
    <name evidence="12" type="ORF">IT779_29435</name>
</gene>
<evidence type="ECO:0000256" key="8">
    <source>
        <dbReference type="ARBA" id="ARBA00048924"/>
    </source>
</evidence>
<evidence type="ECO:0000256" key="1">
    <source>
        <dbReference type="ARBA" id="ARBA00003741"/>
    </source>
</evidence>
<proteinExistence type="inferred from homology"/>
<dbReference type="InterPro" id="IPR000182">
    <property type="entry name" value="GNAT_dom"/>
</dbReference>
<keyword evidence="6 9" id="KW-0808">Transferase</keyword>
<evidence type="ECO:0000256" key="6">
    <source>
        <dbReference type="ARBA" id="ARBA00022679"/>
    </source>
</evidence>
<evidence type="ECO:0000256" key="4">
    <source>
        <dbReference type="ARBA" id="ARBA00012355"/>
    </source>
</evidence>
<dbReference type="EMBL" id="JADMLG010000015">
    <property type="protein sequence ID" value="MBH0780402.1"/>
    <property type="molecule type" value="Genomic_DNA"/>
</dbReference>